<dbReference type="InterPro" id="IPR003439">
    <property type="entry name" value="ABC_transporter-like_ATP-bd"/>
</dbReference>
<dbReference type="GO" id="GO:0005524">
    <property type="term" value="F:ATP binding"/>
    <property type="evidence" value="ECO:0007669"/>
    <property type="project" value="UniProtKB-KW"/>
</dbReference>
<dbReference type="Proteomes" id="UP001203338">
    <property type="component" value="Unassembled WGS sequence"/>
</dbReference>
<dbReference type="CDD" id="cd03301">
    <property type="entry name" value="ABC_MalK_N"/>
    <property type="match status" value="1"/>
</dbReference>
<evidence type="ECO:0000259" key="4">
    <source>
        <dbReference type="PROSITE" id="PS50893"/>
    </source>
</evidence>
<keyword evidence="2" id="KW-0547">Nucleotide-binding</keyword>
<dbReference type="InterPro" id="IPR015855">
    <property type="entry name" value="ABC_transpr_MalK-like"/>
</dbReference>
<evidence type="ECO:0000256" key="1">
    <source>
        <dbReference type="ARBA" id="ARBA00022448"/>
    </source>
</evidence>
<dbReference type="InterPro" id="IPR003593">
    <property type="entry name" value="AAA+_ATPase"/>
</dbReference>
<dbReference type="InterPro" id="IPR040582">
    <property type="entry name" value="OB_MalK-like"/>
</dbReference>
<proteinExistence type="predicted"/>
<dbReference type="SUPFAM" id="SSF52540">
    <property type="entry name" value="P-loop containing nucleoside triphosphate hydrolases"/>
    <property type="match status" value="1"/>
</dbReference>
<dbReference type="InterPro" id="IPR027417">
    <property type="entry name" value="P-loop_NTPase"/>
</dbReference>
<dbReference type="PROSITE" id="PS00211">
    <property type="entry name" value="ABC_TRANSPORTER_1"/>
    <property type="match status" value="1"/>
</dbReference>
<feature type="domain" description="ABC transporter" evidence="4">
    <location>
        <begin position="4"/>
        <end position="234"/>
    </location>
</feature>
<keyword evidence="1" id="KW-0813">Transport</keyword>
<dbReference type="InterPro" id="IPR017871">
    <property type="entry name" value="ABC_transporter-like_CS"/>
</dbReference>
<dbReference type="SUPFAM" id="SSF50331">
    <property type="entry name" value="MOP-like"/>
    <property type="match status" value="1"/>
</dbReference>
<dbReference type="Gene3D" id="3.40.50.300">
    <property type="entry name" value="P-loop containing nucleotide triphosphate hydrolases"/>
    <property type="match status" value="1"/>
</dbReference>
<dbReference type="Pfam" id="PF00005">
    <property type="entry name" value="ABC_tran"/>
    <property type="match status" value="1"/>
</dbReference>
<dbReference type="InterPro" id="IPR047641">
    <property type="entry name" value="ABC_transpr_MalK/UgpC-like"/>
</dbReference>
<evidence type="ECO:0000256" key="2">
    <source>
        <dbReference type="ARBA" id="ARBA00022741"/>
    </source>
</evidence>
<gene>
    <name evidence="5" type="primary">ugpC</name>
    <name evidence="5" type="ORF">M3P05_02460</name>
</gene>
<organism evidence="5 6">
    <name type="scientific">Parendozoicomonas callyspongiae</name>
    <dbReference type="NCBI Taxonomy" id="2942213"/>
    <lineage>
        <taxon>Bacteria</taxon>
        <taxon>Pseudomonadati</taxon>
        <taxon>Pseudomonadota</taxon>
        <taxon>Gammaproteobacteria</taxon>
        <taxon>Oceanospirillales</taxon>
        <taxon>Endozoicomonadaceae</taxon>
        <taxon>Parendozoicomonas</taxon>
    </lineage>
</organism>
<comment type="caution">
    <text evidence="5">The sequence shown here is derived from an EMBL/GenBank/DDBJ whole genome shotgun (WGS) entry which is preliminary data.</text>
</comment>
<dbReference type="NCBIfam" id="NF008653">
    <property type="entry name" value="PRK11650.1"/>
    <property type="match status" value="1"/>
</dbReference>
<dbReference type="PROSITE" id="PS50893">
    <property type="entry name" value="ABC_TRANSPORTER_2"/>
    <property type="match status" value="1"/>
</dbReference>
<evidence type="ECO:0000313" key="6">
    <source>
        <dbReference type="Proteomes" id="UP001203338"/>
    </source>
</evidence>
<dbReference type="InterPro" id="IPR012340">
    <property type="entry name" value="NA-bd_OB-fold"/>
</dbReference>
<reference evidence="5 6" key="1">
    <citation type="submission" date="2022-05" db="EMBL/GenBank/DDBJ databases">
        <authorList>
            <person name="Park J.-S."/>
        </authorList>
    </citation>
    <scope>NUCLEOTIDE SEQUENCE [LARGE SCALE GENOMIC DNA]</scope>
    <source>
        <strain evidence="5 6">2012CJ34-2</strain>
    </source>
</reference>
<evidence type="ECO:0000256" key="3">
    <source>
        <dbReference type="ARBA" id="ARBA00022840"/>
    </source>
</evidence>
<keyword evidence="3 5" id="KW-0067">ATP-binding</keyword>
<dbReference type="Pfam" id="PF17912">
    <property type="entry name" value="OB_MalK"/>
    <property type="match status" value="1"/>
</dbReference>
<protein>
    <submittedName>
        <fullName evidence="5">Sn-glycerol-3-phosphate ABC transporter ATP-binding protein UgpC</fullName>
    </submittedName>
</protein>
<keyword evidence="6" id="KW-1185">Reference proteome</keyword>
<dbReference type="PANTHER" id="PTHR43875:SF1">
    <property type="entry name" value="OSMOPROTECTIVE COMPOUNDS UPTAKE ATP-BINDING PROTEIN GGTA"/>
    <property type="match status" value="1"/>
</dbReference>
<accession>A0ABT0PBQ6</accession>
<dbReference type="InterPro" id="IPR008995">
    <property type="entry name" value="Mo/tungstate-bd_C_term_dom"/>
</dbReference>
<dbReference type="Gene3D" id="2.40.50.140">
    <property type="entry name" value="Nucleic acid-binding proteins"/>
    <property type="match status" value="1"/>
</dbReference>
<sequence>MAKVELKSVVKRFGDVRVVHGIDLEIADNEFIVLVGPSGCGKSTILRMVAGLESISDGEIYIGDRCVNEVDPKSRNVAMVFQNYALYPHMTVHDNMGFSLDMAKRPQKEINEKVRKAASMLELEPYLDRKPEALSGGQRQRVAMGRAIVRQPDVFLFDEPLSNLDAQLRTQMRMELKKLHMKFSTTTIYVTHDQIEAMTLADRIVILKDGLIQQVGTPVEVYEKPANVFVAQFIGNPPMNILEGTVARDQGRLGVRTKRSFFPLQEDRKNLWEGQKVLFGLRPDAIKIGDSLNRIPPEWRCTAQVELTEILGGQSLLDLVVDDEISLIAEVEGRVQMQAGSSVEVGFCFDRVVLFDPETEEALSSVAQLEGTAEGTTPERDIAHKKEIEVHTN</sequence>
<dbReference type="Gene3D" id="2.40.50.100">
    <property type="match status" value="1"/>
</dbReference>
<evidence type="ECO:0000313" key="5">
    <source>
        <dbReference type="EMBL" id="MCL6268812.1"/>
    </source>
</evidence>
<dbReference type="RefSeq" id="WP_249697642.1">
    <property type="nucleotide sequence ID" value="NZ_JAMFLX010000002.1"/>
</dbReference>
<dbReference type="SMART" id="SM00382">
    <property type="entry name" value="AAA"/>
    <property type="match status" value="1"/>
</dbReference>
<name>A0ABT0PBQ6_9GAMM</name>
<dbReference type="PANTHER" id="PTHR43875">
    <property type="entry name" value="MALTODEXTRIN IMPORT ATP-BINDING PROTEIN MSMX"/>
    <property type="match status" value="1"/>
</dbReference>
<dbReference type="EMBL" id="JAMFLX010000002">
    <property type="protein sequence ID" value="MCL6268812.1"/>
    <property type="molecule type" value="Genomic_DNA"/>
</dbReference>